<dbReference type="AlphaFoldDB" id="A0A133VB80"/>
<dbReference type="EMBL" id="LHXZ01000006">
    <property type="protein sequence ID" value="KXB03654.1"/>
    <property type="molecule type" value="Genomic_DNA"/>
</dbReference>
<evidence type="ECO:0000259" key="5">
    <source>
        <dbReference type="Pfam" id="PF14512"/>
    </source>
</evidence>
<evidence type="ECO:0000313" key="7">
    <source>
        <dbReference type="Proteomes" id="UP000070565"/>
    </source>
</evidence>
<feature type="domain" description="Nitroreductase" evidence="4">
    <location>
        <begin position="7"/>
        <end position="75"/>
    </location>
</feature>
<dbReference type="PANTHER" id="PTHR43673">
    <property type="entry name" value="NAD(P)H NITROREDUCTASE YDGI-RELATED"/>
    <property type="match status" value="1"/>
</dbReference>
<comment type="similarity">
    <text evidence="1">Belongs to the nitroreductase family.</text>
</comment>
<dbReference type="Proteomes" id="UP000070565">
    <property type="component" value="Unassembled WGS sequence"/>
</dbReference>
<sequence>MELSKAIRERRSVRRFESKPVKKEDLTKILDAARWAPSAGNMQPLELIIVEKKEIKRQLAEAALGQAFVADVPLDIVVCANLERSSRRYGKRGSELYAIQDTAAAAQNILLMAHALGYATCWVGAFNEKIVSNIIEAPKNVRPLAIIPVGKPAEKPSPPTRRSLEEITHEDKF</sequence>
<feature type="domain" description="Putative nitroreductase TM1586" evidence="5">
    <location>
        <begin position="107"/>
        <end position="170"/>
    </location>
</feature>
<name>A0A133VB80_9EURY</name>
<accession>A0A133VB80</accession>
<gene>
    <name evidence="6" type="ORF">AKJ45_00890</name>
</gene>
<dbReference type="Pfam" id="PF00881">
    <property type="entry name" value="Nitroreductase"/>
    <property type="match status" value="1"/>
</dbReference>
<dbReference type="GO" id="GO:0016491">
    <property type="term" value="F:oxidoreductase activity"/>
    <property type="evidence" value="ECO:0007669"/>
    <property type="project" value="UniProtKB-KW"/>
</dbReference>
<evidence type="ECO:0000256" key="2">
    <source>
        <dbReference type="ARBA" id="ARBA00023002"/>
    </source>
</evidence>
<dbReference type="InterPro" id="IPR029479">
    <property type="entry name" value="Nitroreductase"/>
</dbReference>
<proteinExistence type="inferred from homology"/>
<feature type="compositionally biased region" description="Basic and acidic residues" evidence="3">
    <location>
        <begin position="162"/>
        <end position="173"/>
    </location>
</feature>
<reference evidence="6 7" key="1">
    <citation type="journal article" date="2016" name="Sci. Rep.">
        <title>Metabolic traits of an uncultured archaeal lineage -MSBL1- from brine pools of the Red Sea.</title>
        <authorList>
            <person name="Mwirichia R."/>
            <person name="Alam I."/>
            <person name="Rashid M."/>
            <person name="Vinu M."/>
            <person name="Ba-Alawi W."/>
            <person name="Anthony Kamau A."/>
            <person name="Kamanda Ngugi D."/>
            <person name="Goker M."/>
            <person name="Klenk H.P."/>
            <person name="Bajic V."/>
            <person name="Stingl U."/>
        </authorList>
    </citation>
    <scope>NUCLEOTIDE SEQUENCE [LARGE SCALE GENOMIC DNA]</scope>
    <source>
        <strain evidence="6">SCGC-AAA261F19</strain>
    </source>
</reference>
<dbReference type="InterPro" id="IPR029478">
    <property type="entry name" value="TM1586_NiRdase"/>
</dbReference>
<feature type="region of interest" description="Disordered" evidence="3">
    <location>
        <begin position="150"/>
        <end position="173"/>
    </location>
</feature>
<dbReference type="InterPro" id="IPR000415">
    <property type="entry name" value="Nitroreductase-like"/>
</dbReference>
<comment type="caution">
    <text evidence="6">The sequence shown here is derived from an EMBL/GenBank/DDBJ whole genome shotgun (WGS) entry which is preliminary data.</text>
</comment>
<organism evidence="6 7">
    <name type="scientific">candidate division MSBL1 archaeon SCGC-AAA261F19</name>
    <dbReference type="NCBI Taxonomy" id="1698275"/>
    <lineage>
        <taxon>Archaea</taxon>
        <taxon>Methanobacteriati</taxon>
        <taxon>Methanobacteriota</taxon>
        <taxon>candidate division MSBL1</taxon>
    </lineage>
</organism>
<dbReference type="PANTHER" id="PTHR43673:SF10">
    <property type="entry name" value="NADH DEHYDROGENASE_NAD(P)H NITROREDUCTASE XCC3605-RELATED"/>
    <property type="match status" value="1"/>
</dbReference>
<dbReference type="SUPFAM" id="SSF55469">
    <property type="entry name" value="FMN-dependent nitroreductase-like"/>
    <property type="match status" value="1"/>
</dbReference>
<evidence type="ECO:0000259" key="4">
    <source>
        <dbReference type="Pfam" id="PF00881"/>
    </source>
</evidence>
<evidence type="ECO:0008006" key="8">
    <source>
        <dbReference type="Google" id="ProtNLM"/>
    </source>
</evidence>
<keyword evidence="7" id="KW-1185">Reference proteome</keyword>
<evidence type="ECO:0000256" key="1">
    <source>
        <dbReference type="ARBA" id="ARBA00007118"/>
    </source>
</evidence>
<keyword evidence="2" id="KW-0560">Oxidoreductase</keyword>
<dbReference type="Gene3D" id="3.40.109.10">
    <property type="entry name" value="NADH Oxidase"/>
    <property type="match status" value="1"/>
</dbReference>
<evidence type="ECO:0000313" key="6">
    <source>
        <dbReference type="EMBL" id="KXB03654.1"/>
    </source>
</evidence>
<protein>
    <recommendedName>
        <fullName evidence="8">Nitroreductase domain-containing protein</fullName>
    </recommendedName>
</protein>
<evidence type="ECO:0000256" key="3">
    <source>
        <dbReference type="SAM" id="MobiDB-lite"/>
    </source>
</evidence>
<dbReference type="Pfam" id="PF14512">
    <property type="entry name" value="TM1586_NiRdase"/>
    <property type="match status" value="1"/>
</dbReference>